<dbReference type="PROSITE" id="PS00108">
    <property type="entry name" value="PROTEIN_KINASE_ST"/>
    <property type="match status" value="1"/>
</dbReference>
<dbReference type="EMBL" id="AB009877">
    <property type="protein sequence ID" value="BAA77221.2"/>
    <property type="molecule type" value="mRNA"/>
</dbReference>
<evidence type="ECO:0000256" key="4">
    <source>
        <dbReference type="ARBA" id="ARBA00022777"/>
    </source>
</evidence>
<dbReference type="Gene3D" id="1.10.510.10">
    <property type="entry name" value="Transferase(Phosphotransferase) domain 1"/>
    <property type="match status" value="1"/>
</dbReference>
<reference evidence="13" key="1">
    <citation type="journal article" date="1999" name="J. Biol. Chem.">
        <title>Molecular cloning and expression of a stress-responsive mitogen-activated protein kinase-related kinase from Tetrahymena cells.</title>
        <authorList>
            <person name="Nakashima S."/>
            <person name="Wang S."/>
            <person name="Hisamoto N."/>
            <person name="Sakai H."/>
            <person name="Andoh M."/>
            <person name="Matsumoto K."/>
            <person name="Nozawa Y."/>
        </authorList>
    </citation>
    <scope>NUCLEOTIDE SEQUENCE</scope>
</reference>
<dbReference type="CDD" id="cd07834">
    <property type="entry name" value="STKc_MAPK"/>
    <property type="match status" value="1"/>
</dbReference>
<evidence type="ECO:0000256" key="5">
    <source>
        <dbReference type="ARBA" id="ARBA00022840"/>
    </source>
</evidence>
<comment type="similarity">
    <text evidence="10">Belongs to the protein kinase superfamily. Ser/Thr protein kinase family. MAP kinase subfamily.</text>
</comment>
<dbReference type="FunFam" id="1.10.510.10:FF:000405">
    <property type="entry name" value="Mitogen-activated protein kinase"/>
    <property type="match status" value="1"/>
</dbReference>
<dbReference type="AlphaFoldDB" id="Q9XXV1"/>
<comment type="catalytic activity">
    <reaction evidence="7">
        <text>L-seryl-[protein] + ATP = O-phospho-L-seryl-[protein] + ADP + H(+)</text>
        <dbReference type="Rhea" id="RHEA:17989"/>
        <dbReference type="Rhea" id="RHEA-COMP:9863"/>
        <dbReference type="Rhea" id="RHEA-COMP:11604"/>
        <dbReference type="ChEBI" id="CHEBI:15378"/>
        <dbReference type="ChEBI" id="CHEBI:29999"/>
        <dbReference type="ChEBI" id="CHEBI:30616"/>
        <dbReference type="ChEBI" id="CHEBI:83421"/>
        <dbReference type="ChEBI" id="CHEBI:456216"/>
        <dbReference type="EC" id="2.7.11.1"/>
    </reaction>
</comment>
<evidence type="ECO:0000256" key="3">
    <source>
        <dbReference type="ARBA" id="ARBA00022741"/>
    </source>
</evidence>
<dbReference type="GO" id="GO:0106310">
    <property type="term" value="F:protein serine kinase activity"/>
    <property type="evidence" value="ECO:0007669"/>
    <property type="project" value="RHEA"/>
</dbReference>
<dbReference type="PROSITE" id="PS50011">
    <property type="entry name" value="PROTEIN_KINASE_DOM"/>
    <property type="match status" value="1"/>
</dbReference>
<keyword evidence="2 10" id="KW-0808">Transferase</keyword>
<evidence type="ECO:0000256" key="2">
    <source>
        <dbReference type="ARBA" id="ARBA00022679"/>
    </source>
</evidence>
<feature type="region of interest" description="Disordered" evidence="11">
    <location>
        <begin position="179"/>
        <end position="222"/>
    </location>
</feature>
<dbReference type="SMART" id="SM00220">
    <property type="entry name" value="S_TKc"/>
    <property type="match status" value="1"/>
</dbReference>
<dbReference type="PROSITE" id="PS00107">
    <property type="entry name" value="PROTEIN_KINASE_ATP"/>
    <property type="match status" value="1"/>
</dbReference>
<keyword evidence="4 10" id="KW-0418">Kinase</keyword>
<evidence type="ECO:0000256" key="6">
    <source>
        <dbReference type="ARBA" id="ARBA00047899"/>
    </source>
</evidence>
<sequence>MDKKLSSRNFQDWEAGDRYELVKVVGSGSYGSVREAIDKKTGKKVAIKRLNGIFEDNVDCKRILREIHLLRILNHPNLIRINEIIEPKDFANFDTLYVVTEYCQSDLKKLFKSPIHLCMIQVQTLTYNILTGIKYLHSAEVLHRDLKPANVLINEDCSVKICDFGLARSVEGIEGAHIYDERDGGSNSPQKIAPSSQSPEKPATGGRPKLTKEKNLNSKSSKRELTGHVVTRWYRAPELILLEKDYTAAIDIWSIGCIFAELMNMIKENSPTFLDRSPLFPGSSCFPLSPDRNNTVKQGGFPHSHSDQLNVIFSVLGTPSEEDMDFVTDAKAIEYLKSFKQKKRVDFKDLFPAATPECIDFLNQTLVFNPRKRITIDAALNHPLFTPVRDIKKEVFAEGSVILPFEKEGDMPIARLRELFIEEIKRYHVK</sequence>
<dbReference type="EC" id="2.7.11.24" evidence="10"/>
<comment type="cofactor">
    <cofactor evidence="10">
        <name>Mg(2+)</name>
        <dbReference type="ChEBI" id="CHEBI:18420"/>
    </cofactor>
</comment>
<evidence type="ECO:0000256" key="8">
    <source>
        <dbReference type="PROSITE-ProRule" id="PRU10141"/>
    </source>
</evidence>
<dbReference type="InterPro" id="IPR050117">
    <property type="entry name" value="MAPK"/>
</dbReference>
<feature type="binding site" evidence="8">
    <location>
        <position position="48"/>
    </location>
    <ligand>
        <name>ATP</name>
        <dbReference type="ChEBI" id="CHEBI:30616"/>
    </ligand>
</feature>
<dbReference type="SUPFAM" id="SSF56112">
    <property type="entry name" value="Protein kinase-like (PK-like)"/>
    <property type="match status" value="1"/>
</dbReference>
<protein>
    <recommendedName>
        <fullName evidence="10">Mitogen-activated protein kinase</fullName>
        <ecNumber evidence="10">2.7.11.24</ecNumber>
    </recommendedName>
</protein>
<dbReference type="PROSITE" id="PS01351">
    <property type="entry name" value="MAPK"/>
    <property type="match status" value="1"/>
</dbReference>
<dbReference type="Pfam" id="PF00069">
    <property type="entry name" value="Pkinase"/>
    <property type="match status" value="2"/>
</dbReference>
<evidence type="ECO:0000256" key="9">
    <source>
        <dbReference type="RuleBase" id="RU000304"/>
    </source>
</evidence>
<feature type="domain" description="Protein kinase" evidence="12">
    <location>
        <begin position="19"/>
        <end position="385"/>
    </location>
</feature>
<dbReference type="InterPro" id="IPR003527">
    <property type="entry name" value="MAP_kinase_CS"/>
</dbReference>
<name>Q9XXV1_TETPY</name>
<evidence type="ECO:0000256" key="7">
    <source>
        <dbReference type="ARBA" id="ARBA00048679"/>
    </source>
</evidence>
<proteinExistence type="evidence at transcript level"/>
<dbReference type="FunFam" id="3.30.200.20:FF:000046">
    <property type="entry name" value="Mitogen-activated protein kinase"/>
    <property type="match status" value="1"/>
</dbReference>
<keyword evidence="1 9" id="KW-0723">Serine/threonine-protein kinase</keyword>
<dbReference type="PANTHER" id="PTHR24055">
    <property type="entry name" value="MITOGEN-ACTIVATED PROTEIN KINASE"/>
    <property type="match status" value="1"/>
</dbReference>
<evidence type="ECO:0000256" key="10">
    <source>
        <dbReference type="RuleBase" id="RU361165"/>
    </source>
</evidence>
<feature type="compositionally biased region" description="Basic and acidic residues" evidence="11">
    <location>
        <begin position="210"/>
        <end position="222"/>
    </location>
</feature>
<organism evidence="13">
    <name type="scientific">Tetrahymena pyriformis</name>
    <dbReference type="NCBI Taxonomy" id="5908"/>
    <lineage>
        <taxon>Eukaryota</taxon>
        <taxon>Sar</taxon>
        <taxon>Alveolata</taxon>
        <taxon>Ciliophora</taxon>
        <taxon>Intramacronucleata</taxon>
        <taxon>Oligohymenophorea</taxon>
        <taxon>Hymenostomatida</taxon>
        <taxon>Tetrahymenina</taxon>
        <taxon>Tetrahymenidae</taxon>
        <taxon>Tetrahymena</taxon>
    </lineage>
</organism>
<evidence type="ECO:0000313" key="13">
    <source>
        <dbReference type="EMBL" id="BAA77221.2"/>
    </source>
</evidence>
<dbReference type="InterPro" id="IPR011009">
    <property type="entry name" value="Kinase-like_dom_sf"/>
</dbReference>
<feature type="compositionally biased region" description="Polar residues" evidence="11">
    <location>
        <begin position="185"/>
        <end position="199"/>
    </location>
</feature>
<evidence type="ECO:0000256" key="1">
    <source>
        <dbReference type="ARBA" id="ARBA00022527"/>
    </source>
</evidence>
<keyword evidence="5 8" id="KW-0067">ATP-binding</keyword>
<dbReference type="InterPro" id="IPR008271">
    <property type="entry name" value="Ser/Thr_kinase_AS"/>
</dbReference>
<dbReference type="GO" id="GO:0004707">
    <property type="term" value="F:MAP kinase activity"/>
    <property type="evidence" value="ECO:0007669"/>
    <property type="project" value="UniProtKB-EC"/>
</dbReference>
<evidence type="ECO:0000259" key="12">
    <source>
        <dbReference type="PROSITE" id="PS50011"/>
    </source>
</evidence>
<keyword evidence="10" id="KW-0460">Magnesium</keyword>
<dbReference type="InterPro" id="IPR000719">
    <property type="entry name" value="Prot_kinase_dom"/>
</dbReference>
<dbReference type="GO" id="GO:0005524">
    <property type="term" value="F:ATP binding"/>
    <property type="evidence" value="ECO:0007669"/>
    <property type="project" value="UniProtKB-UniRule"/>
</dbReference>
<dbReference type="Gene3D" id="3.30.200.20">
    <property type="entry name" value="Phosphorylase Kinase, domain 1"/>
    <property type="match status" value="1"/>
</dbReference>
<accession>Q9XXV1</accession>
<comment type="catalytic activity">
    <reaction evidence="10">
        <text>L-threonyl-[protein] + ATP = O-phospho-L-threonyl-[protein] + ADP + H(+)</text>
        <dbReference type="Rhea" id="RHEA:46608"/>
        <dbReference type="Rhea" id="RHEA-COMP:11060"/>
        <dbReference type="Rhea" id="RHEA-COMP:11605"/>
        <dbReference type="ChEBI" id="CHEBI:15378"/>
        <dbReference type="ChEBI" id="CHEBI:30013"/>
        <dbReference type="ChEBI" id="CHEBI:30616"/>
        <dbReference type="ChEBI" id="CHEBI:61977"/>
        <dbReference type="ChEBI" id="CHEBI:456216"/>
        <dbReference type="EC" id="2.7.11.24"/>
    </reaction>
</comment>
<dbReference type="InterPro" id="IPR017441">
    <property type="entry name" value="Protein_kinase_ATP_BS"/>
</dbReference>
<keyword evidence="3 8" id="KW-0547">Nucleotide-binding</keyword>
<comment type="catalytic activity">
    <reaction evidence="6">
        <text>L-threonyl-[protein] + ATP = O-phospho-L-threonyl-[protein] + ADP + H(+)</text>
        <dbReference type="Rhea" id="RHEA:46608"/>
        <dbReference type="Rhea" id="RHEA-COMP:11060"/>
        <dbReference type="Rhea" id="RHEA-COMP:11605"/>
        <dbReference type="ChEBI" id="CHEBI:15378"/>
        <dbReference type="ChEBI" id="CHEBI:30013"/>
        <dbReference type="ChEBI" id="CHEBI:30616"/>
        <dbReference type="ChEBI" id="CHEBI:61977"/>
        <dbReference type="ChEBI" id="CHEBI:456216"/>
        <dbReference type="EC" id="2.7.11.1"/>
    </reaction>
</comment>
<comment type="activity regulation">
    <text evidence="10">Activated by threonine and tyrosine phosphorylation.</text>
</comment>
<evidence type="ECO:0000256" key="11">
    <source>
        <dbReference type="SAM" id="MobiDB-lite"/>
    </source>
</evidence>